<feature type="transmembrane region" description="Helical" evidence="1">
    <location>
        <begin position="80"/>
        <end position="98"/>
    </location>
</feature>
<dbReference type="AlphaFoldDB" id="A0A892ZH95"/>
<keyword evidence="1" id="KW-0812">Transmembrane</keyword>
<proteinExistence type="predicted"/>
<feature type="transmembrane region" description="Helical" evidence="1">
    <location>
        <begin position="20"/>
        <end position="38"/>
    </location>
</feature>
<sequence length="104" mass="12286">MIKYKDDTPATYFVGIQQLGYMLVSINSHIAIGCLKILNNRVTKNNFKYIKPIIIVLIFLEFYLFKSLFTFDFSLNKSSITFIMGITIFITFLSKNWFPYWDDE</sequence>
<evidence type="ECO:0000313" key="2">
    <source>
        <dbReference type="EMBL" id="QRQ80934.1"/>
    </source>
</evidence>
<dbReference type="Proteomes" id="UP000653156">
    <property type="component" value="Chromosome"/>
</dbReference>
<dbReference type="PROSITE" id="PS51257">
    <property type="entry name" value="PROKAR_LIPOPROTEIN"/>
    <property type="match status" value="1"/>
</dbReference>
<keyword evidence="3" id="KW-1185">Reference proteome</keyword>
<dbReference type="RefSeq" id="WP_230338226.1">
    <property type="nucleotide sequence ID" value="NZ_CP069798.1"/>
</dbReference>
<dbReference type="EMBL" id="CP069798">
    <property type="protein sequence ID" value="QRQ80934.1"/>
    <property type="molecule type" value="Genomic_DNA"/>
</dbReference>
<evidence type="ECO:0000256" key="1">
    <source>
        <dbReference type="SAM" id="Phobius"/>
    </source>
</evidence>
<evidence type="ECO:0000313" key="3">
    <source>
        <dbReference type="Proteomes" id="UP000653156"/>
    </source>
</evidence>
<protein>
    <submittedName>
        <fullName evidence="2">Uncharacterized protein</fullName>
    </submittedName>
</protein>
<accession>A0A892ZH95</accession>
<name>A0A892ZH95_9NEIS</name>
<keyword evidence="1" id="KW-1133">Transmembrane helix</keyword>
<gene>
    <name evidence="2" type="ORF">JQU52_09310</name>
</gene>
<keyword evidence="1" id="KW-0472">Membrane</keyword>
<organism evidence="2 3">
    <name type="scientific">Paralysiella testudinis</name>
    <dbReference type="NCBI Taxonomy" id="2809020"/>
    <lineage>
        <taxon>Bacteria</taxon>
        <taxon>Pseudomonadati</taxon>
        <taxon>Pseudomonadota</taxon>
        <taxon>Betaproteobacteria</taxon>
        <taxon>Neisseriales</taxon>
        <taxon>Neisseriaceae</taxon>
        <taxon>Paralysiella</taxon>
    </lineage>
</organism>
<feature type="transmembrane region" description="Helical" evidence="1">
    <location>
        <begin position="50"/>
        <end position="68"/>
    </location>
</feature>
<dbReference type="KEGG" id="ptes:JQU52_09310"/>
<reference evidence="2" key="1">
    <citation type="submission" date="2021-02" db="EMBL/GenBank/DDBJ databases">
        <title>Neisseriaceae sp. 26B isolated from the cloaca of a Common Toad-headed Turtle (Mesoclemmys nasuta).</title>
        <authorList>
            <person name="Spergser J."/>
            <person name="Busse H.-J."/>
        </authorList>
    </citation>
    <scope>NUCLEOTIDE SEQUENCE</scope>
    <source>
        <strain evidence="2">26B</strain>
    </source>
</reference>